<name>A0A1W2G002_KIBAR</name>
<protein>
    <submittedName>
        <fullName evidence="1">Uncharacterized protein</fullName>
    </submittedName>
</protein>
<accession>A0A1W2G002</accession>
<keyword evidence="2" id="KW-1185">Reference proteome</keyword>
<reference evidence="1 2" key="1">
    <citation type="submission" date="2017-04" db="EMBL/GenBank/DDBJ databases">
        <authorList>
            <person name="Afonso C.L."/>
            <person name="Miller P.J."/>
            <person name="Scott M.A."/>
            <person name="Spackman E."/>
            <person name="Goraichik I."/>
            <person name="Dimitrov K.M."/>
            <person name="Suarez D.L."/>
            <person name="Swayne D.E."/>
        </authorList>
    </citation>
    <scope>NUCLEOTIDE SEQUENCE [LARGE SCALE GENOMIC DNA]</scope>
    <source>
        <strain evidence="1 2">DSM 43828</strain>
    </source>
</reference>
<organism evidence="1 2">
    <name type="scientific">Kibdelosporangium aridum</name>
    <dbReference type="NCBI Taxonomy" id="2030"/>
    <lineage>
        <taxon>Bacteria</taxon>
        <taxon>Bacillati</taxon>
        <taxon>Actinomycetota</taxon>
        <taxon>Actinomycetes</taxon>
        <taxon>Pseudonocardiales</taxon>
        <taxon>Pseudonocardiaceae</taxon>
        <taxon>Kibdelosporangium</taxon>
    </lineage>
</organism>
<dbReference type="AlphaFoldDB" id="A0A1W2G002"/>
<evidence type="ECO:0000313" key="2">
    <source>
        <dbReference type="Proteomes" id="UP000192674"/>
    </source>
</evidence>
<dbReference type="EMBL" id="FWXV01000025">
    <property type="protein sequence ID" value="SMD27461.1"/>
    <property type="molecule type" value="Genomic_DNA"/>
</dbReference>
<evidence type="ECO:0000313" key="1">
    <source>
        <dbReference type="EMBL" id="SMD27461.1"/>
    </source>
</evidence>
<proteinExistence type="predicted"/>
<sequence>MDRGLEDVTPSFVTPVSTIYDGYTRIMQTKRRGDTPLPEQLQAEFGIALWEWSRLKLVYEKALAGAPFAQRLITDIEADRLTVSAAYGELKKREKIDAQASTQPSSVRLPVVYERVLRIHAFAQTTATALQHGVPVSTAGMSEQDITECIRLMRATSVSLKQAADTLSRSRLGGKARHGTTK</sequence>
<gene>
    <name evidence="1" type="ORF">SAMN05661093_11068</name>
</gene>
<dbReference type="Proteomes" id="UP000192674">
    <property type="component" value="Unassembled WGS sequence"/>
</dbReference>